<dbReference type="RefSeq" id="WP_255924323.1">
    <property type="nucleotide sequence ID" value="NZ_JANFNG010000062.1"/>
</dbReference>
<gene>
    <name evidence="1" type="ORF">NGB36_32730</name>
</gene>
<organism evidence="1 2">
    <name type="scientific">Streptomyces humicola</name>
    <dbReference type="NCBI Taxonomy" id="2953240"/>
    <lineage>
        <taxon>Bacteria</taxon>
        <taxon>Bacillati</taxon>
        <taxon>Actinomycetota</taxon>
        <taxon>Actinomycetes</taxon>
        <taxon>Kitasatosporales</taxon>
        <taxon>Streptomycetaceae</taxon>
        <taxon>Streptomyces</taxon>
    </lineage>
</organism>
<proteinExistence type="predicted"/>
<name>A0ABT1Q5J9_9ACTN</name>
<evidence type="ECO:0000313" key="2">
    <source>
        <dbReference type="Proteomes" id="UP001057702"/>
    </source>
</evidence>
<keyword evidence="2" id="KW-1185">Reference proteome</keyword>
<reference evidence="1" key="1">
    <citation type="submission" date="2022-06" db="EMBL/GenBank/DDBJ databases">
        <title>Draft genome sequence of Streptomyces sp. RB6PN25 isolated from peat swamp forest in Thailand.</title>
        <authorList>
            <person name="Duangmal K."/>
            <person name="Klaysubun C."/>
        </authorList>
    </citation>
    <scope>NUCLEOTIDE SEQUENCE</scope>
    <source>
        <strain evidence="1">RB6PN25</strain>
    </source>
</reference>
<evidence type="ECO:0000313" key="1">
    <source>
        <dbReference type="EMBL" id="MCQ4085199.1"/>
    </source>
</evidence>
<dbReference type="Proteomes" id="UP001057702">
    <property type="component" value="Unassembled WGS sequence"/>
</dbReference>
<dbReference type="EMBL" id="JANFNG010000062">
    <property type="protein sequence ID" value="MCQ4085199.1"/>
    <property type="molecule type" value="Genomic_DNA"/>
</dbReference>
<sequence>MLPRLAYLTVINAFAALRLLPMSDCDKDSEILALRHQIMVLERQLGGDRVNFSPEDRASPHYWYRCRAKFCADSGCWSNPTPYCDGTAT</sequence>
<accession>A0ABT1Q5J9</accession>
<protein>
    <submittedName>
        <fullName evidence="1">Uncharacterized protein</fullName>
    </submittedName>
</protein>
<comment type="caution">
    <text evidence="1">The sequence shown here is derived from an EMBL/GenBank/DDBJ whole genome shotgun (WGS) entry which is preliminary data.</text>
</comment>